<dbReference type="InterPro" id="IPR050347">
    <property type="entry name" value="Bact_Beta-galactosidase"/>
</dbReference>
<feature type="domain" description="Beta-galactosidase" evidence="6">
    <location>
        <begin position="80"/>
        <end position="169"/>
    </location>
</feature>
<reference evidence="7" key="1">
    <citation type="journal article" date="2014" name="Front. Microbiol.">
        <title>High frequency of phylogenetically diverse reductive dehalogenase-homologous genes in deep subseafloor sedimentary metagenomes.</title>
        <authorList>
            <person name="Kawai M."/>
            <person name="Futagami T."/>
            <person name="Toyoda A."/>
            <person name="Takaki Y."/>
            <person name="Nishi S."/>
            <person name="Hori S."/>
            <person name="Arai W."/>
            <person name="Tsubouchi T."/>
            <person name="Morono Y."/>
            <person name="Uchiyama I."/>
            <person name="Ito T."/>
            <person name="Fujiyama A."/>
            <person name="Inagaki F."/>
            <person name="Takami H."/>
        </authorList>
    </citation>
    <scope>NUCLEOTIDE SEQUENCE</scope>
    <source>
        <strain evidence="7">Expedition CK06-06</strain>
    </source>
</reference>
<evidence type="ECO:0000259" key="6">
    <source>
        <dbReference type="Pfam" id="PF16353"/>
    </source>
</evidence>
<dbReference type="EC" id="3.2.1.23" evidence="2"/>
<proteinExistence type="predicted"/>
<dbReference type="SUPFAM" id="SSF49303">
    <property type="entry name" value="beta-Galactosidase/glucuronidase domain"/>
    <property type="match status" value="1"/>
</dbReference>
<keyword evidence="3" id="KW-0378">Hydrolase</keyword>
<keyword evidence="4" id="KW-0326">Glycosidase</keyword>
<dbReference type="GO" id="GO:0004565">
    <property type="term" value="F:beta-galactosidase activity"/>
    <property type="evidence" value="ECO:0007669"/>
    <property type="project" value="UniProtKB-EC"/>
</dbReference>
<evidence type="ECO:0000256" key="3">
    <source>
        <dbReference type="ARBA" id="ARBA00022801"/>
    </source>
</evidence>
<feature type="non-terminal residue" evidence="7">
    <location>
        <position position="1"/>
    </location>
</feature>
<dbReference type="GO" id="GO:0009341">
    <property type="term" value="C:beta-galactosidase complex"/>
    <property type="evidence" value="ECO:0007669"/>
    <property type="project" value="TreeGrafter"/>
</dbReference>
<dbReference type="Gene3D" id="2.60.40.10">
    <property type="entry name" value="Immunoglobulins"/>
    <property type="match status" value="1"/>
</dbReference>
<dbReference type="InterPro" id="IPR017853">
    <property type="entry name" value="GH"/>
</dbReference>
<dbReference type="EMBL" id="BARU01042492">
    <property type="protein sequence ID" value="GAH85492.1"/>
    <property type="molecule type" value="Genomic_DNA"/>
</dbReference>
<dbReference type="Pfam" id="PF16353">
    <property type="entry name" value="LacZ_4"/>
    <property type="match status" value="1"/>
</dbReference>
<dbReference type="PANTHER" id="PTHR46323:SF2">
    <property type="entry name" value="BETA-GALACTOSIDASE"/>
    <property type="match status" value="1"/>
</dbReference>
<dbReference type="AlphaFoldDB" id="X1IUY0"/>
<protein>
    <recommendedName>
        <fullName evidence="2">beta-galactosidase</fullName>
        <ecNumber evidence="2">3.2.1.23</ecNumber>
    </recommendedName>
</protein>
<sequence length="207" mass="23804">LQGGFIWDWVDQGLLKANEEGEEFWAYGGDYGPPGTLSDKNFCINGLVFPDRKLHPHLWEVKKVYQYIKVKPVDLKKGEVKIFNRYDFTNLTTVEMEWTIIGDDALIAEGKFPQLDILPRHSKAISLPFPEIKPLPGVEYFLKLSFRLKDEAPLVSKGYEVAWEQYKLPFYEPGPKIDLSQSPELTLDKTGEFFQIKGKDFTIAVDK</sequence>
<dbReference type="SUPFAM" id="SSF51445">
    <property type="entry name" value="(Trans)glycosidases"/>
    <property type="match status" value="1"/>
</dbReference>
<organism evidence="7">
    <name type="scientific">marine sediment metagenome</name>
    <dbReference type="NCBI Taxonomy" id="412755"/>
    <lineage>
        <taxon>unclassified sequences</taxon>
        <taxon>metagenomes</taxon>
        <taxon>ecological metagenomes</taxon>
    </lineage>
</organism>
<feature type="domain" description="Glycoside hydrolase family 2 catalytic" evidence="5">
    <location>
        <begin position="1"/>
        <end position="69"/>
    </location>
</feature>
<evidence type="ECO:0000313" key="7">
    <source>
        <dbReference type="EMBL" id="GAH85492.1"/>
    </source>
</evidence>
<feature type="non-terminal residue" evidence="7">
    <location>
        <position position="207"/>
    </location>
</feature>
<dbReference type="Pfam" id="PF02836">
    <property type="entry name" value="Glyco_hydro_2_C"/>
    <property type="match status" value="1"/>
</dbReference>
<evidence type="ECO:0000256" key="2">
    <source>
        <dbReference type="ARBA" id="ARBA00012756"/>
    </source>
</evidence>
<comment type="catalytic activity">
    <reaction evidence="1">
        <text>Hydrolysis of terminal non-reducing beta-D-galactose residues in beta-D-galactosides.</text>
        <dbReference type="EC" id="3.2.1.23"/>
    </reaction>
</comment>
<evidence type="ECO:0000256" key="4">
    <source>
        <dbReference type="ARBA" id="ARBA00023295"/>
    </source>
</evidence>
<dbReference type="InterPro" id="IPR032312">
    <property type="entry name" value="LacZ_4"/>
</dbReference>
<comment type="caution">
    <text evidence="7">The sequence shown here is derived from an EMBL/GenBank/DDBJ whole genome shotgun (WGS) entry which is preliminary data.</text>
</comment>
<dbReference type="InterPro" id="IPR006103">
    <property type="entry name" value="Glyco_hydro_2_cat"/>
</dbReference>
<dbReference type="GO" id="GO:0005990">
    <property type="term" value="P:lactose catabolic process"/>
    <property type="evidence" value="ECO:0007669"/>
    <property type="project" value="TreeGrafter"/>
</dbReference>
<dbReference type="InterPro" id="IPR036156">
    <property type="entry name" value="Beta-gal/glucu_dom_sf"/>
</dbReference>
<dbReference type="Gene3D" id="3.20.20.80">
    <property type="entry name" value="Glycosidases"/>
    <property type="match status" value="1"/>
</dbReference>
<dbReference type="InterPro" id="IPR013783">
    <property type="entry name" value="Ig-like_fold"/>
</dbReference>
<name>X1IUY0_9ZZZZ</name>
<evidence type="ECO:0000259" key="5">
    <source>
        <dbReference type="Pfam" id="PF02836"/>
    </source>
</evidence>
<gene>
    <name evidence="7" type="ORF">S03H2_65277</name>
</gene>
<dbReference type="PANTHER" id="PTHR46323">
    <property type="entry name" value="BETA-GALACTOSIDASE"/>
    <property type="match status" value="1"/>
</dbReference>
<accession>X1IUY0</accession>
<evidence type="ECO:0000256" key="1">
    <source>
        <dbReference type="ARBA" id="ARBA00001412"/>
    </source>
</evidence>